<dbReference type="InterPro" id="IPR050613">
    <property type="entry name" value="Sec_Metabolite_Reg"/>
</dbReference>
<keyword evidence="6" id="KW-1185">Reference proteome</keyword>
<keyword evidence="2" id="KW-0539">Nucleus</keyword>
<gene>
    <name evidence="5" type="ORF">Micbo1qcDRAFT_99602</name>
</gene>
<comment type="subcellular location">
    <subcellularLocation>
        <location evidence="1">Nucleus</location>
    </subcellularLocation>
</comment>
<feature type="region of interest" description="Disordered" evidence="3">
    <location>
        <begin position="45"/>
        <end position="95"/>
    </location>
</feature>
<dbReference type="GO" id="GO:0008270">
    <property type="term" value="F:zinc ion binding"/>
    <property type="evidence" value="ECO:0007669"/>
    <property type="project" value="InterPro"/>
</dbReference>
<dbReference type="CDD" id="cd00067">
    <property type="entry name" value="GAL4"/>
    <property type="match status" value="1"/>
</dbReference>
<accession>A0A136IK52</accession>
<dbReference type="PANTHER" id="PTHR31001:SF40">
    <property type="entry name" value="ZN(II)2CYS6 TRANSCRIPTION FACTOR (EUROFUNG)"/>
    <property type="match status" value="1"/>
</dbReference>
<dbReference type="PANTHER" id="PTHR31001">
    <property type="entry name" value="UNCHARACTERIZED TRANSCRIPTIONAL REGULATORY PROTEIN"/>
    <property type="match status" value="1"/>
</dbReference>
<dbReference type="OrthoDB" id="4898680at2759"/>
<name>A0A136IK52_9PEZI</name>
<dbReference type="GO" id="GO:0000981">
    <property type="term" value="F:DNA-binding transcription factor activity, RNA polymerase II-specific"/>
    <property type="evidence" value="ECO:0007669"/>
    <property type="project" value="InterPro"/>
</dbReference>
<evidence type="ECO:0000313" key="5">
    <source>
        <dbReference type="EMBL" id="KXJ85336.1"/>
    </source>
</evidence>
<dbReference type="InterPro" id="IPR001138">
    <property type="entry name" value="Zn2Cys6_DnaBD"/>
</dbReference>
<proteinExistence type="predicted"/>
<feature type="compositionally biased region" description="Polar residues" evidence="3">
    <location>
        <begin position="81"/>
        <end position="95"/>
    </location>
</feature>
<evidence type="ECO:0000256" key="2">
    <source>
        <dbReference type="ARBA" id="ARBA00023242"/>
    </source>
</evidence>
<dbReference type="InParanoid" id="A0A136IK52"/>
<dbReference type="STRING" id="196109.A0A136IK52"/>
<organism evidence="5 6">
    <name type="scientific">Microdochium bolleyi</name>
    <dbReference type="NCBI Taxonomy" id="196109"/>
    <lineage>
        <taxon>Eukaryota</taxon>
        <taxon>Fungi</taxon>
        <taxon>Dikarya</taxon>
        <taxon>Ascomycota</taxon>
        <taxon>Pezizomycotina</taxon>
        <taxon>Sordariomycetes</taxon>
        <taxon>Xylariomycetidae</taxon>
        <taxon>Xylariales</taxon>
        <taxon>Microdochiaceae</taxon>
        <taxon>Microdochium</taxon>
    </lineage>
</organism>
<dbReference type="PROSITE" id="PS50048">
    <property type="entry name" value="ZN2_CY6_FUNGAL_2"/>
    <property type="match status" value="1"/>
</dbReference>
<dbReference type="Proteomes" id="UP000070501">
    <property type="component" value="Unassembled WGS sequence"/>
</dbReference>
<evidence type="ECO:0000259" key="4">
    <source>
        <dbReference type="PROSITE" id="PS50048"/>
    </source>
</evidence>
<dbReference type="AlphaFoldDB" id="A0A136IK52"/>
<dbReference type="SUPFAM" id="SSF57701">
    <property type="entry name" value="Zn2/Cys6 DNA-binding domain"/>
    <property type="match status" value="1"/>
</dbReference>
<dbReference type="Pfam" id="PF00172">
    <property type="entry name" value="Zn_clus"/>
    <property type="match status" value="1"/>
</dbReference>
<dbReference type="InterPro" id="IPR036864">
    <property type="entry name" value="Zn2-C6_fun-type_DNA-bd_sf"/>
</dbReference>
<dbReference type="CDD" id="cd12148">
    <property type="entry name" value="fungal_TF_MHR"/>
    <property type="match status" value="1"/>
</dbReference>
<evidence type="ECO:0000256" key="1">
    <source>
        <dbReference type="ARBA" id="ARBA00004123"/>
    </source>
</evidence>
<reference evidence="6" key="1">
    <citation type="submission" date="2016-02" db="EMBL/GenBank/DDBJ databases">
        <title>Draft genome sequence of Microdochium bolleyi, a fungal endophyte of beachgrass.</title>
        <authorList>
            <consortium name="DOE Joint Genome Institute"/>
            <person name="David A.S."/>
            <person name="May G."/>
            <person name="Haridas S."/>
            <person name="Lim J."/>
            <person name="Wang M."/>
            <person name="Labutti K."/>
            <person name="Lipzen A."/>
            <person name="Barry K."/>
            <person name="Grigoriev I.V."/>
        </authorList>
    </citation>
    <scope>NUCLEOTIDE SEQUENCE [LARGE SCALE GENOMIC DNA]</scope>
    <source>
        <strain evidence="6">J235TASD1</strain>
    </source>
</reference>
<feature type="non-terminal residue" evidence="5">
    <location>
        <position position="1"/>
    </location>
</feature>
<dbReference type="SMART" id="SM00066">
    <property type="entry name" value="GAL4"/>
    <property type="match status" value="1"/>
</dbReference>
<feature type="non-terminal residue" evidence="5">
    <location>
        <position position="644"/>
    </location>
</feature>
<sequence>TTRYRRNGKLQSCEPCRKSKLRCDHALPTCGRCIRRRCADACTYHPNPMTQTRPLSPAHTEASSSRRSPPSRRSTDPQPPASSLTPGNNISSPVNQDYLGATSFSSIFSESLAKQFSVNPHEGKNILAPHEDAVMIEQGCRVLALFQDRKLIDTLVERLLEITNGSADIFWGSMIHVWLEGLWSVHGQTLESQDPVAIRDLCVLIWRNTSTQVSYNGDTTPEQWLQAATGRNIRWEVLGILLAATGDCCMCLTSADSVFPPQLPRLDLMNRLSRSAKLCLLFCQDISAAMDDLLLFLARLIYIVTVSTTSPSSFAVYQASGTVINALIAMGLHEPEAPGSEQHVPFFLAELRKRAFASSFAQEVGLATFLGRPPRLSYRYCRFRPASGLTNQEILLPAAERAELLTRLDAHGFRKDGVMNEQAFRKIWWHLTPRREDILDLSLGQYTPDELLRRAEMIGGQMEDLWAILPQSMRDARDGPVGYEKLSPFERLLHDLCRQSFRANSLLLERTLFQHVPGMSSDRLVRNAHDFLEDMLRAAKRPEMTTMYRADAISQLVFHGLRCAAILAVELLRREQLGNGNINSTTTTTASASQEPAFSRGKTIRLLSVFVSQLSIVEVGEMWYHNCEQGTNLIGRILDKILDP</sequence>
<protein>
    <recommendedName>
        <fullName evidence="4">Zn(2)-C6 fungal-type domain-containing protein</fullName>
    </recommendedName>
</protein>
<dbReference type="PROSITE" id="PS00463">
    <property type="entry name" value="ZN2_CY6_FUNGAL_1"/>
    <property type="match status" value="1"/>
</dbReference>
<feature type="domain" description="Zn(2)-C6 fungal-type" evidence="4">
    <location>
        <begin position="12"/>
        <end position="44"/>
    </location>
</feature>
<feature type="compositionally biased region" description="Low complexity" evidence="3">
    <location>
        <begin position="63"/>
        <end position="72"/>
    </location>
</feature>
<dbReference type="EMBL" id="KQ964285">
    <property type="protein sequence ID" value="KXJ85336.1"/>
    <property type="molecule type" value="Genomic_DNA"/>
</dbReference>
<dbReference type="Gene3D" id="4.10.240.10">
    <property type="entry name" value="Zn(2)-C6 fungal-type DNA-binding domain"/>
    <property type="match status" value="1"/>
</dbReference>
<evidence type="ECO:0000256" key="3">
    <source>
        <dbReference type="SAM" id="MobiDB-lite"/>
    </source>
</evidence>
<dbReference type="GO" id="GO:0005634">
    <property type="term" value="C:nucleus"/>
    <property type="evidence" value="ECO:0007669"/>
    <property type="project" value="UniProtKB-SubCell"/>
</dbReference>
<evidence type="ECO:0000313" key="6">
    <source>
        <dbReference type="Proteomes" id="UP000070501"/>
    </source>
</evidence>